<name>A0ABQ6IL03_9MICO</name>
<gene>
    <name evidence="2" type="ORF">GCM10025876_40510</name>
</gene>
<keyword evidence="3" id="KW-1185">Reference proteome</keyword>
<comment type="caution">
    <text evidence="2">The sequence shown here is derived from an EMBL/GenBank/DDBJ whole genome shotgun (WGS) entry which is preliminary data.</text>
</comment>
<accession>A0ABQ6IL03</accession>
<dbReference type="EMBL" id="BSUN01000002">
    <property type="protein sequence ID" value="GMA37847.1"/>
    <property type="molecule type" value="Genomic_DNA"/>
</dbReference>
<feature type="region of interest" description="Disordered" evidence="1">
    <location>
        <begin position="261"/>
        <end position="287"/>
    </location>
</feature>
<dbReference type="Proteomes" id="UP001157125">
    <property type="component" value="Unassembled WGS sequence"/>
</dbReference>
<sequence length="344" mass="37556">MTGDFATASFGPLGATTTASRRLYAAVRDLAAGNGDQWPSIDPGTFHGDAVEFLTAYAGGGGRYAYMDTLASGEVKPDPHTQWTALCDRAPALSRPDEFMIWIYDQVPNVIYTSEDDEIQSILSGWLDGVRGSYLKGSTATTLALYDLVYPITRHISALSRRAFYEHDTPGIPYLAEVIDHVFLPSHEDFLGMTLMNFGDPEVVKEIVLDRHEEPNFDDLDDDEEGDSEDLVGVPLAGSGSSRFATQAPLAPSVRARRFGWAGLGPSGDDPSRVHQPAAGGPPDRRVGERCALVDASAARPRQCGVFKHRLRDHSCPLRAAHNRRLRCRPDRSGEVPCGRCAPW</sequence>
<protein>
    <submittedName>
        <fullName evidence="2">Uncharacterized protein</fullName>
    </submittedName>
</protein>
<dbReference type="RefSeq" id="WP_284329551.1">
    <property type="nucleotide sequence ID" value="NZ_BSUN01000002.1"/>
</dbReference>
<evidence type="ECO:0000313" key="2">
    <source>
        <dbReference type="EMBL" id="GMA37847.1"/>
    </source>
</evidence>
<evidence type="ECO:0000313" key="3">
    <source>
        <dbReference type="Proteomes" id="UP001157125"/>
    </source>
</evidence>
<proteinExistence type="predicted"/>
<reference evidence="3" key="1">
    <citation type="journal article" date="2019" name="Int. J. Syst. Evol. Microbiol.">
        <title>The Global Catalogue of Microorganisms (GCM) 10K type strain sequencing project: providing services to taxonomists for standard genome sequencing and annotation.</title>
        <authorList>
            <consortium name="The Broad Institute Genomics Platform"/>
            <consortium name="The Broad Institute Genome Sequencing Center for Infectious Disease"/>
            <person name="Wu L."/>
            <person name="Ma J."/>
        </authorList>
    </citation>
    <scope>NUCLEOTIDE SEQUENCE [LARGE SCALE GENOMIC DNA]</scope>
    <source>
        <strain evidence="3">NBRC 112299</strain>
    </source>
</reference>
<evidence type="ECO:0000256" key="1">
    <source>
        <dbReference type="SAM" id="MobiDB-lite"/>
    </source>
</evidence>
<organism evidence="2 3">
    <name type="scientific">Demequina litorisediminis</name>
    <dbReference type="NCBI Taxonomy" id="1849022"/>
    <lineage>
        <taxon>Bacteria</taxon>
        <taxon>Bacillati</taxon>
        <taxon>Actinomycetota</taxon>
        <taxon>Actinomycetes</taxon>
        <taxon>Micrococcales</taxon>
        <taxon>Demequinaceae</taxon>
        <taxon>Demequina</taxon>
    </lineage>
</organism>